<dbReference type="InterPro" id="IPR019275">
    <property type="entry name" value="DUF2301"/>
</dbReference>
<evidence type="ECO:0000256" key="1">
    <source>
        <dbReference type="SAM" id="Phobius"/>
    </source>
</evidence>
<evidence type="ECO:0000313" key="3">
    <source>
        <dbReference type="Proteomes" id="UP001491310"/>
    </source>
</evidence>
<feature type="transmembrane region" description="Helical" evidence="1">
    <location>
        <begin position="104"/>
        <end position="124"/>
    </location>
</feature>
<keyword evidence="1" id="KW-0812">Transmembrane</keyword>
<feature type="transmembrane region" description="Helical" evidence="1">
    <location>
        <begin position="162"/>
        <end position="179"/>
    </location>
</feature>
<evidence type="ECO:0008006" key="4">
    <source>
        <dbReference type="Google" id="ProtNLM"/>
    </source>
</evidence>
<keyword evidence="3" id="KW-1185">Reference proteome</keyword>
<dbReference type="PANTHER" id="PTHR36716">
    <property type="entry name" value="F3H9.20 PROTEIN"/>
    <property type="match status" value="1"/>
</dbReference>
<comment type="caution">
    <text evidence="2">The sequence shown here is derived from an EMBL/GenBank/DDBJ whole genome shotgun (WGS) entry which is preliminary data.</text>
</comment>
<feature type="transmembrane region" description="Helical" evidence="1">
    <location>
        <begin position="216"/>
        <end position="234"/>
    </location>
</feature>
<feature type="transmembrane region" description="Helical" evidence="1">
    <location>
        <begin position="131"/>
        <end position="150"/>
    </location>
</feature>
<dbReference type="Proteomes" id="UP001491310">
    <property type="component" value="Unassembled WGS sequence"/>
</dbReference>
<gene>
    <name evidence="2" type="ORF">WJX75_001918</name>
</gene>
<keyword evidence="1" id="KW-0472">Membrane</keyword>
<name>A0ABR2YT72_9CHLO</name>
<protein>
    <recommendedName>
        <fullName evidence="4">DUF4203 domain-containing protein</fullName>
    </recommendedName>
</protein>
<reference evidence="2 3" key="1">
    <citation type="journal article" date="2024" name="Nat. Commun.">
        <title>Phylogenomics reveals the evolutionary origins of lichenization in chlorophyte algae.</title>
        <authorList>
            <person name="Puginier C."/>
            <person name="Libourel C."/>
            <person name="Otte J."/>
            <person name="Skaloud P."/>
            <person name="Haon M."/>
            <person name="Grisel S."/>
            <person name="Petersen M."/>
            <person name="Berrin J.G."/>
            <person name="Delaux P.M."/>
            <person name="Dal Grande F."/>
            <person name="Keller J."/>
        </authorList>
    </citation>
    <scope>NUCLEOTIDE SEQUENCE [LARGE SCALE GENOMIC DNA]</scope>
    <source>
        <strain evidence="2 3">SAG 216-7</strain>
    </source>
</reference>
<evidence type="ECO:0000313" key="2">
    <source>
        <dbReference type="EMBL" id="KAK9914886.1"/>
    </source>
</evidence>
<proteinExistence type="predicted"/>
<sequence>MHKFLAPVIDHLNAHNTFHSRRIVRIGQNTRRTYPTCEATTSQGREVFRGAYGEWEVEESDVREVLGYRAGISVAATALLLDTILALGVLDGTAFQFLREWQNAISLIGAGGLGVSLVLIHIYVAPLKRFIQLLWAAGVLGGLSIMASQPQPVTEFVASHPGAVWAVGPLFAAVTGVAFKEGVCYGKPECAVLFFLTPTLLLGHLSGILPESAERALLLAFVATTLLFAGRKYTQPIKDDIGDKSVFTFLAMTEEEQQKLLLQREQEKVLD</sequence>
<accession>A0ABR2YT72</accession>
<feature type="transmembrane region" description="Helical" evidence="1">
    <location>
        <begin position="191"/>
        <end position="210"/>
    </location>
</feature>
<organism evidence="2 3">
    <name type="scientific">Coccomyxa subellipsoidea</name>
    <dbReference type="NCBI Taxonomy" id="248742"/>
    <lineage>
        <taxon>Eukaryota</taxon>
        <taxon>Viridiplantae</taxon>
        <taxon>Chlorophyta</taxon>
        <taxon>core chlorophytes</taxon>
        <taxon>Trebouxiophyceae</taxon>
        <taxon>Trebouxiophyceae incertae sedis</taxon>
        <taxon>Coccomyxaceae</taxon>
        <taxon>Coccomyxa</taxon>
    </lineage>
</organism>
<keyword evidence="1" id="KW-1133">Transmembrane helix</keyword>
<dbReference type="EMBL" id="JALJOT010000005">
    <property type="protein sequence ID" value="KAK9914886.1"/>
    <property type="molecule type" value="Genomic_DNA"/>
</dbReference>
<dbReference type="Pfam" id="PF10063">
    <property type="entry name" value="DUF2301"/>
    <property type="match status" value="1"/>
</dbReference>
<feature type="transmembrane region" description="Helical" evidence="1">
    <location>
        <begin position="72"/>
        <end position="98"/>
    </location>
</feature>
<dbReference type="PANTHER" id="PTHR36716:SF2">
    <property type="entry name" value="F3H9.20 PROTEIN"/>
    <property type="match status" value="1"/>
</dbReference>